<evidence type="ECO:0000313" key="2">
    <source>
        <dbReference type="EMBL" id="QBX89056.1"/>
    </source>
</evidence>
<dbReference type="Gene3D" id="4.10.40.20">
    <property type="match status" value="1"/>
</dbReference>
<organism evidence="2">
    <name type="scientific">Nephrops norvegicus</name>
    <name type="common">Norway lobster</name>
    <dbReference type="NCBI Taxonomy" id="6829"/>
    <lineage>
        <taxon>Eukaryota</taxon>
        <taxon>Metazoa</taxon>
        <taxon>Ecdysozoa</taxon>
        <taxon>Arthropoda</taxon>
        <taxon>Crustacea</taxon>
        <taxon>Multicrustacea</taxon>
        <taxon>Malacostraca</taxon>
        <taxon>Eumalacostraca</taxon>
        <taxon>Eucarida</taxon>
        <taxon>Decapoda</taxon>
        <taxon>Pleocyemata</taxon>
        <taxon>Astacidea</taxon>
        <taxon>Nephropoidea</taxon>
        <taxon>Nephropidae</taxon>
        <taxon>Nephrops</taxon>
    </lineage>
</organism>
<sequence>MRSDILFTIVIVSLFFFNISEAAPSCDGHGTGAEPTHCDYGSFQDWCGNHVCAKGPGQRCGGEWWENDDCGHGMYCANCGKCAGCTVGIQCWFCDSSS</sequence>
<dbReference type="InterPro" id="IPR010850">
    <property type="entry name" value="Neuroparsin"/>
</dbReference>
<reference evidence="2" key="1">
    <citation type="journal article" date="2018" name="Front. Endocrinol.">
        <title>Insights Into Sexual Maturation and Reproduction in the Norway Lobster (Nephrops norvegicus) via in silico Prediction and Characterization of Neuropeptides and G Protein-coupled Receptors.</title>
        <authorList>
            <person name="Nguyen T.V."/>
            <person name="Rotllant G.E."/>
            <person name="Cummins S.F."/>
            <person name="Elizur A."/>
            <person name="Ventura T."/>
        </authorList>
    </citation>
    <scope>NUCLEOTIDE SEQUENCE</scope>
</reference>
<evidence type="ECO:0000256" key="1">
    <source>
        <dbReference type="SAM" id="SignalP"/>
    </source>
</evidence>
<feature type="signal peptide" evidence="1">
    <location>
        <begin position="1"/>
        <end position="22"/>
    </location>
</feature>
<dbReference type="EMBL" id="MH727948">
    <property type="protein sequence ID" value="QBX89056.1"/>
    <property type="molecule type" value="mRNA"/>
</dbReference>
<proteinExistence type="evidence at transcript level"/>
<name>A0A4D6BQ26_NEPNO</name>
<feature type="chain" id="PRO_5020037141" evidence="1">
    <location>
        <begin position="23"/>
        <end position="98"/>
    </location>
</feature>
<dbReference type="Pfam" id="PF07327">
    <property type="entry name" value="Neuroparsin"/>
    <property type="match status" value="1"/>
</dbReference>
<dbReference type="AlphaFoldDB" id="A0A4D6BQ26"/>
<protein>
    <submittedName>
        <fullName evidence="2">Neuroparsin-1</fullName>
    </submittedName>
</protein>
<accession>A0A4D6BQ26</accession>
<keyword evidence="1" id="KW-0732">Signal</keyword>